<evidence type="ECO:0000256" key="2">
    <source>
        <dbReference type="ARBA" id="ARBA00022857"/>
    </source>
</evidence>
<evidence type="ECO:0000259" key="6">
    <source>
        <dbReference type="Pfam" id="PF14748"/>
    </source>
</evidence>
<dbReference type="FunFam" id="1.10.3730.10:FF:000001">
    <property type="entry name" value="Pyrroline-5-carboxylate reductase"/>
    <property type="match status" value="1"/>
</dbReference>
<keyword evidence="4" id="KW-0028">Amino-acid biosynthesis</keyword>
<dbReference type="Pfam" id="PF14748">
    <property type="entry name" value="P5CR_dimer"/>
    <property type="match status" value="1"/>
</dbReference>
<name>A0A7H9AZP8_ZYGMR</name>
<dbReference type="PANTHER" id="PTHR11645">
    <property type="entry name" value="PYRROLINE-5-CARBOXYLATE REDUCTASE"/>
    <property type="match status" value="1"/>
</dbReference>
<dbReference type="PROSITE" id="PS00521">
    <property type="entry name" value="P5CR"/>
    <property type="match status" value="1"/>
</dbReference>
<dbReference type="EMBL" id="CP058606">
    <property type="protein sequence ID" value="QLG71703.1"/>
    <property type="molecule type" value="Genomic_DNA"/>
</dbReference>
<dbReference type="SUPFAM" id="SSF48179">
    <property type="entry name" value="6-phosphogluconate dehydrogenase C-terminal domain-like"/>
    <property type="match status" value="1"/>
</dbReference>
<reference evidence="7 8" key="1">
    <citation type="submission" date="2020-07" db="EMBL/GenBank/DDBJ databases">
        <title>The yeast mating-type switching endonuclease HO is a domesticated member of an unorthodox homing genetic element family.</title>
        <authorList>
            <person name="Coughlan A.Y."/>
            <person name="Lombardi L."/>
            <person name="Braun-Galleani S."/>
            <person name="Martos A.R."/>
            <person name="Galeote V."/>
            <person name="Bigey F."/>
            <person name="Dequin S."/>
            <person name="Byrne K.P."/>
            <person name="Wolfe K.H."/>
        </authorList>
    </citation>
    <scope>NUCLEOTIDE SEQUENCE [LARGE SCALE GENOMIC DNA]</scope>
    <source>
        <strain evidence="7 8">NRRL Y-6702</strain>
    </source>
</reference>
<dbReference type="InterPro" id="IPR036291">
    <property type="entry name" value="NAD(P)-bd_dom_sf"/>
</dbReference>
<dbReference type="UniPathway" id="UPA00098">
    <property type="reaction ID" value="UER00361"/>
</dbReference>
<dbReference type="OrthoDB" id="10263291at2759"/>
<dbReference type="Gene3D" id="3.40.50.720">
    <property type="entry name" value="NAD(P)-binding Rossmann-like Domain"/>
    <property type="match status" value="1"/>
</dbReference>
<keyword evidence="4" id="KW-0641">Proline biosynthesis</keyword>
<dbReference type="RefSeq" id="XP_037143431.1">
    <property type="nucleotide sequence ID" value="XM_037287536.1"/>
</dbReference>
<dbReference type="Proteomes" id="UP000509704">
    <property type="component" value="Chromosome 3"/>
</dbReference>
<comment type="pathway">
    <text evidence="4">Amino-acid biosynthesis; L-proline biosynthesis; L-proline from L-glutamate 5-semialdehyde: step 1/1.</text>
</comment>
<dbReference type="HAMAP" id="MF_01925">
    <property type="entry name" value="P5C_reductase"/>
    <property type="match status" value="1"/>
</dbReference>
<evidence type="ECO:0000256" key="3">
    <source>
        <dbReference type="ARBA" id="ARBA00023002"/>
    </source>
</evidence>
<evidence type="ECO:0000256" key="1">
    <source>
        <dbReference type="ARBA" id="ARBA00005525"/>
    </source>
</evidence>
<comment type="catalytic activity">
    <reaction evidence="4">
        <text>L-proline + NADP(+) = (S)-1-pyrroline-5-carboxylate + NADPH + 2 H(+)</text>
        <dbReference type="Rhea" id="RHEA:14109"/>
        <dbReference type="ChEBI" id="CHEBI:15378"/>
        <dbReference type="ChEBI" id="CHEBI:17388"/>
        <dbReference type="ChEBI" id="CHEBI:57783"/>
        <dbReference type="ChEBI" id="CHEBI:58349"/>
        <dbReference type="ChEBI" id="CHEBI:60039"/>
        <dbReference type="EC" id="1.5.1.2"/>
    </reaction>
</comment>
<evidence type="ECO:0000256" key="4">
    <source>
        <dbReference type="RuleBase" id="RU003903"/>
    </source>
</evidence>
<dbReference type="EC" id="1.5.1.2" evidence="4"/>
<dbReference type="GO" id="GO:0055129">
    <property type="term" value="P:L-proline biosynthetic process"/>
    <property type="evidence" value="ECO:0007669"/>
    <property type="project" value="UniProtKB-UniPathway"/>
</dbReference>
<dbReference type="InterPro" id="IPR008927">
    <property type="entry name" value="6-PGluconate_DH-like_C_sf"/>
</dbReference>
<organism evidence="7 8">
    <name type="scientific">Zygotorulaspora mrakii</name>
    <name type="common">Zygosaccharomyces mrakii</name>
    <dbReference type="NCBI Taxonomy" id="42260"/>
    <lineage>
        <taxon>Eukaryota</taxon>
        <taxon>Fungi</taxon>
        <taxon>Dikarya</taxon>
        <taxon>Ascomycota</taxon>
        <taxon>Saccharomycotina</taxon>
        <taxon>Saccharomycetes</taxon>
        <taxon>Saccharomycetales</taxon>
        <taxon>Saccharomycetaceae</taxon>
        <taxon>Zygotorulaspora</taxon>
    </lineage>
</organism>
<keyword evidence="8" id="KW-1185">Reference proteome</keyword>
<dbReference type="InterPro" id="IPR000304">
    <property type="entry name" value="Pyrroline-COOH_reductase"/>
</dbReference>
<gene>
    <name evidence="7" type="ORF">HG535_0C00520</name>
</gene>
<feature type="domain" description="Pyrroline-5-carboxylate reductase dimerisation" evidence="6">
    <location>
        <begin position="235"/>
        <end position="338"/>
    </location>
</feature>
<dbReference type="InterPro" id="IPR028939">
    <property type="entry name" value="P5C_Rdtase_cat_N"/>
</dbReference>
<dbReference type="GO" id="GO:0004735">
    <property type="term" value="F:pyrroline-5-carboxylate reductase activity"/>
    <property type="evidence" value="ECO:0007669"/>
    <property type="project" value="UniProtKB-EC"/>
</dbReference>
<evidence type="ECO:0000313" key="8">
    <source>
        <dbReference type="Proteomes" id="UP000509704"/>
    </source>
</evidence>
<dbReference type="NCBIfam" id="TIGR00112">
    <property type="entry name" value="proC"/>
    <property type="match status" value="1"/>
</dbReference>
<dbReference type="AlphaFoldDB" id="A0A7H9AZP8"/>
<evidence type="ECO:0000259" key="5">
    <source>
        <dbReference type="Pfam" id="PF03807"/>
    </source>
</evidence>
<dbReference type="SUPFAM" id="SSF51735">
    <property type="entry name" value="NAD(P)-binding Rossmann-fold domains"/>
    <property type="match status" value="1"/>
</dbReference>
<proteinExistence type="inferred from homology"/>
<feature type="domain" description="Pyrroline-5-carboxylate reductase catalytic N-terminal" evidence="5">
    <location>
        <begin position="63"/>
        <end position="174"/>
    </location>
</feature>
<sequence>MMHRIIVTFPYHVLNCIFIASQGNEKKREPREKTRDLSQKAKFTIRTTSKQTTTVESKMGYTLAIVGCGVMGQALLSAIYNAPTAETQELESLYPSKIITCNHDARSAAAVDDLLKTFGVSPHGITVTSTYEKNVASVEQADVIILATKPFLVKAVLDQVKDAIKDKLVISLATGWTFELFSHYTKYVSRVMTNTPAKFGFGCAVVCNSDAVTEHQRMLVSQLISHVGTVVELPEKNMDAATALVGSGPAFVLLMLEAMMESGIKMGIPLRESRECAMKVLEGTAKMLEKTGDHPSVLKHQICTPGGTTIAGLFTMEELGLKSAIVKGVVEAANVSAEITSKMYKDLQSDN</sequence>
<dbReference type="InterPro" id="IPR029036">
    <property type="entry name" value="P5CR_dimer"/>
</dbReference>
<keyword evidence="2 4" id="KW-0521">NADP</keyword>
<comment type="similarity">
    <text evidence="1 4">Belongs to the pyrroline-5-carboxylate reductase family.</text>
</comment>
<dbReference type="KEGG" id="zmk:HG535_0C00520"/>
<dbReference type="InterPro" id="IPR053790">
    <property type="entry name" value="P5CR-like_CS"/>
</dbReference>
<evidence type="ECO:0000313" key="7">
    <source>
        <dbReference type="EMBL" id="QLG71703.1"/>
    </source>
</evidence>
<dbReference type="Gene3D" id="1.10.3730.10">
    <property type="entry name" value="ProC C-terminal domain-like"/>
    <property type="match status" value="1"/>
</dbReference>
<protein>
    <recommendedName>
        <fullName evidence="4">Pyrroline-5-carboxylate reductase</fullName>
        <ecNumber evidence="4">1.5.1.2</ecNumber>
    </recommendedName>
</protein>
<dbReference type="Pfam" id="PF03807">
    <property type="entry name" value="F420_oxidored"/>
    <property type="match status" value="1"/>
</dbReference>
<keyword evidence="3 4" id="KW-0560">Oxidoreductase</keyword>
<dbReference type="GeneID" id="59235399"/>
<accession>A0A7H9AZP8</accession>
<dbReference type="PANTHER" id="PTHR11645:SF0">
    <property type="entry name" value="PYRROLINE-5-CARBOXYLATE REDUCTASE 3"/>
    <property type="match status" value="1"/>
</dbReference>